<feature type="transmembrane region" description="Helical" evidence="1">
    <location>
        <begin position="93"/>
        <end position="111"/>
    </location>
</feature>
<keyword evidence="1" id="KW-1133">Transmembrane helix</keyword>
<evidence type="ECO:0000256" key="1">
    <source>
        <dbReference type="SAM" id="Phobius"/>
    </source>
</evidence>
<sequence>MKNRQLLSPLLWIWGLEWAADGVLEFAKDWYSLSWVNPVLIGSAVLATLIIVLRGKEALSRKEDGNWLIGLLTVAMLIASVLFLSWTGVMDDFFVPLFSSLLLSVGLVMSGAWLNRSFVYIGLLLFLFTGISGYCYLGYTPIILPVAGGSCLIAAGCMLRRS</sequence>
<accession>A0A6C0QYW5</accession>
<name>A0A6C0QYW5_9BACL</name>
<keyword evidence="1" id="KW-0472">Membrane</keyword>
<evidence type="ECO:0000313" key="3">
    <source>
        <dbReference type="Proteomes" id="UP000464330"/>
    </source>
</evidence>
<dbReference type="AlphaFoldDB" id="A0A6C0QYW5"/>
<protein>
    <submittedName>
        <fullName evidence="2">Uncharacterized protein</fullName>
    </submittedName>
</protein>
<feature type="transmembrane region" description="Helical" evidence="1">
    <location>
        <begin position="65"/>
        <end position="87"/>
    </location>
</feature>
<reference evidence="2 3" key="1">
    <citation type="journal article" date="2020" name="Int. J. Med. Microbiol.">
        <title>Discovery of Paenibacillus larvae ERIC V: Phenotypic and genomic comparison to genotypes ERIC I-IV reveal different inventories of virulence factors which correlate with epidemiological prevalences of American Foulbrood.</title>
        <authorList>
            <person name="Beims H."/>
            <person name="Bunk B."/>
            <person name="Erler S."/>
            <person name="Mohr K.I."/>
            <person name="Sproer C."/>
            <person name="Pradella S."/>
            <person name="Gunther G."/>
            <person name="Rohde M."/>
            <person name="von der Ohe W."/>
            <person name="Steinert M."/>
        </authorList>
    </citation>
    <scope>NUCLEOTIDE SEQUENCE [LARGE SCALE GENOMIC DNA]</scope>
    <source>
        <strain evidence="2">Eric_V</strain>
    </source>
</reference>
<gene>
    <name evidence="2" type="ORF">ERICV_04442</name>
</gene>
<feature type="transmembrane region" description="Helical" evidence="1">
    <location>
        <begin position="35"/>
        <end position="53"/>
    </location>
</feature>
<evidence type="ECO:0000313" key="2">
    <source>
        <dbReference type="EMBL" id="QHZ53488.1"/>
    </source>
</evidence>
<proteinExistence type="predicted"/>
<organism evidence="2 3">
    <name type="scientific">Paenibacillus larvae subsp. larvae</name>
    <dbReference type="NCBI Taxonomy" id="147375"/>
    <lineage>
        <taxon>Bacteria</taxon>
        <taxon>Bacillati</taxon>
        <taxon>Bacillota</taxon>
        <taxon>Bacilli</taxon>
        <taxon>Bacillales</taxon>
        <taxon>Paenibacillaceae</taxon>
        <taxon>Paenibacillus</taxon>
    </lineage>
</organism>
<keyword evidence="1" id="KW-0812">Transmembrane</keyword>
<dbReference type="Proteomes" id="UP000464330">
    <property type="component" value="Chromosome"/>
</dbReference>
<dbReference type="RefSeq" id="WP_023485169.1">
    <property type="nucleotide sequence ID" value="NZ_CP019651.1"/>
</dbReference>
<feature type="transmembrane region" description="Helical" evidence="1">
    <location>
        <begin position="118"/>
        <end position="136"/>
    </location>
</feature>
<dbReference type="EMBL" id="CP019717">
    <property type="protein sequence ID" value="QHZ53488.1"/>
    <property type="molecule type" value="Genomic_DNA"/>
</dbReference>